<evidence type="ECO:0000256" key="8">
    <source>
        <dbReference type="ARBA" id="ARBA00023078"/>
    </source>
</evidence>
<evidence type="ECO:0000256" key="6">
    <source>
        <dbReference type="ARBA" id="ARBA00022836"/>
    </source>
</evidence>
<name>A0A2H4ZPS8_9EUKA</name>
<dbReference type="InterPro" id="IPR036357">
    <property type="entry name" value="PSI_PsaI_sf"/>
</dbReference>
<evidence type="ECO:0000256" key="9">
    <source>
        <dbReference type="ARBA" id="ARBA00023136"/>
    </source>
</evidence>
<dbReference type="InterPro" id="IPR001302">
    <property type="entry name" value="PSI_PsaI"/>
</dbReference>
<organism evidence="12">
    <name type="scientific">Paulinella longichromatophora</name>
    <dbReference type="NCBI Taxonomy" id="1708747"/>
    <lineage>
        <taxon>Eukaryota</taxon>
        <taxon>Sar</taxon>
        <taxon>Rhizaria</taxon>
        <taxon>Cercozoa</taxon>
        <taxon>Imbricatea</taxon>
        <taxon>Silicofilosea</taxon>
        <taxon>Euglyphida</taxon>
        <taxon>Paulinellidae</taxon>
        <taxon>Paulinella</taxon>
    </lineage>
</organism>
<comment type="function">
    <text evidence="1">May help in the organization of the PsaL subunit.</text>
</comment>
<protein>
    <recommendedName>
        <fullName evidence="3">Photosystem I reaction center subunit VIII</fullName>
    </recommendedName>
</protein>
<accession>A0A2H4ZPS8</accession>
<keyword evidence="7 11" id="KW-1133">Transmembrane helix</keyword>
<evidence type="ECO:0000256" key="5">
    <source>
        <dbReference type="ARBA" id="ARBA00022692"/>
    </source>
</evidence>
<evidence type="ECO:0000256" key="7">
    <source>
        <dbReference type="ARBA" id="ARBA00022989"/>
    </source>
</evidence>
<keyword evidence="6" id="KW-0603">Photosystem I</keyword>
<gene>
    <name evidence="12" type="ORF">PLO_555</name>
</gene>
<evidence type="ECO:0000256" key="10">
    <source>
        <dbReference type="ARBA" id="ARBA00046266"/>
    </source>
</evidence>
<evidence type="ECO:0000256" key="1">
    <source>
        <dbReference type="ARBA" id="ARBA00003541"/>
    </source>
</evidence>
<proteinExistence type="inferred from homology"/>
<dbReference type="Pfam" id="PF00796">
    <property type="entry name" value="PSI_8"/>
    <property type="match status" value="1"/>
</dbReference>
<sequence length="38" mass="4131">MTGEFAAVWMPFIFVPFIGIADPAVAMALLFNVIEVSD</sequence>
<dbReference type="NCBIfam" id="NF008830">
    <property type="entry name" value="PRK11877.1"/>
    <property type="match status" value="1"/>
</dbReference>
<dbReference type="GO" id="GO:0055035">
    <property type="term" value="C:plastid thylakoid membrane"/>
    <property type="evidence" value="ECO:0007669"/>
    <property type="project" value="UniProtKB-SubCell"/>
</dbReference>
<dbReference type="SUPFAM" id="SSF81540">
    <property type="entry name" value="Subunit VIII of photosystem I reaction centre, PsaI"/>
    <property type="match status" value="1"/>
</dbReference>
<dbReference type="GO" id="GO:0015979">
    <property type="term" value="P:photosynthesis"/>
    <property type="evidence" value="ECO:0007669"/>
    <property type="project" value="UniProtKB-KW"/>
</dbReference>
<keyword evidence="4" id="KW-0602">Photosynthesis</keyword>
<evidence type="ECO:0000256" key="11">
    <source>
        <dbReference type="SAM" id="Phobius"/>
    </source>
</evidence>
<comment type="subcellular location">
    <subcellularLocation>
        <location evidence="10">Plastid thylakoid membrane</location>
        <topology evidence="10">Single-pass membrane protein</topology>
    </subcellularLocation>
</comment>
<dbReference type="EMBL" id="MG264610">
    <property type="protein sequence ID" value="AUG32544.1"/>
    <property type="molecule type" value="Genomic_DNA"/>
</dbReference>
<comment type="similarity">
    <text evidence="2">Belongs to the PsaI family.</text>
</comment>
<keyword evidence="9 11" id="KW-0472">Membrane</keyword>
<geneLocation type="plastid" evidence="12"/>
<evidence type="ECO:0000256" key="4">
    <source>
        <dbReference type="ARBA" id="ARBA00022531"/>
    </source>
</evidence>
<feature type="transmembrane region" description="Helical" evidence="11">
    <location>
        <begin position="12"/>
        <end position="34"/>
    </location>
</feature>
<evidence type="ECO:0000313" key="12">
    <source>
        <dbReference type="EMBL" id="AUG32544.1"/>
    </source>
</evidence>
<dbReference type="AlphaFoldDB" id="A0A2H4ZPS8"/>
<reference evidence="12" key="1">
    <citation type="submission" date="2017-10" db="EMBL/GenBank/DDBJ databases">
        <title>Paulinella longichromatophora chromatophore genome.</title>
        <authorList>
            <person name="Lhee D."/>
            <person name="Yoon H.S."/>
        </authorList>
    </citation>
    <scope>NUCLEOTIDE SEQUENCE</scope>
</reference>
<dbReference type="GO" id="GO:0009522">
    <property type="term" value="C:photosystem I"/>
    <property type="evidence" value="ECO:0007669"/>
    <property type="project" value="UniProtKB-KW"/>
</dbReference>
<keyword evidence="8" id="KW-0793">Thylakoid</keyword>
<keyword evidence="5 11" id="KW-0812">Transmembrane</keyword>
<keyword evidence="12" id="KW-0934">Plastid</keyword>
<evidence type="ECO:0000256" key="2">
    <source>
        <dbReference type="ARBA" id="ARBA00005252"/>
    </source>
</evidence>
<evidence type="ECO:0000256" key="3">
    <source>
        <dbReference type="ARBA" id="ARBA00019929"/>
    </source>
</evidence>